<accession>A0A9D2RF73</accession>
<dbReference type="SUPFAM" id="SSF50104">
    <property type="entry name" value="Translation proteins SH3-like domain"/>
    <property type="match status" value="1"/>
</dbReference>
<reference evidence="3" key="1">
    <citation type="journal article" date="2021" name="PeerJ">
        <title>Extensive microbial diversity within the chicken gut microbiome revealed by metagenomics and culture.</title>
        <authorList>
            <person name="Gilroy R."/>
            <person name="Ravi A."/>
            <person name="Getino M."/>
            <person name="Pursley I."/>
            <person name="Horton D.L."/>
            <person name="Alikhan N.F."/>
            <person name="Baker D."/>
            <person name="Gharbi K."/>
            <person name="Hall N."/>
            <person name="Watson M."/>
            <person name="Adriaenssens E.M."/>
            <person name="Foster-Nyarko E."/>
            <person name="Jarju S."/>
            <person name="Secka A."/>
            <person name="Antonio M."/>
            <person name="Oren A."/>
            <person name="Chaudhuri R.R."/>
            <person name="La Ragione R."/>
            <person name="Hildebrand F."/>
            <person name="Pallen M.J."/>
        </authorList>
    </citation>
    <scope>NUCLEOTIDE SEQUENCE</scope>
    <source>
        <strain evidence="3">ChiBcec15-3976</strain>
    </source>
</reference>
<evidence type="ECO:0000256" key="2">
    <source>
        <dbReference type="ARBA" id="ARBA00023274"/>
    </source>
</evidence>
<dbReference type="InterPro" id="IPR041985">
    <property type="entry name" value="Ribosomal_eL14_KOW"/>
</dbReference>
<dbReference type="EMBL" id="DWUU01000045">
    <property type="protein sequence ID" value="HJD42854.1"/>
    <property type="molecule type" value="Genomic_DNA"/>
</dbReference>
<dbReference type="GO" id="GO:1990904">
    <property type="term" value="C:ribonucleoprotein complex"/>
    <property type="evidence" value="ECO:0007669"/>
    <property type="project" value="UniProtKB-KW"/>
</dbReference>
<sequence length="81" mass="9733">MKLEPGMLARSKAGHDRDRVYVIIETENEYVYVADGELRPLRRMKRKNSRHLQPILKMRLEGKPDDEGIRRIIREFIRQED</sequence>
<name>A0A9D2RF73_9FIRM</name>
<evidence type="ECO:0000256" key="1">
    <source>
        <dbReference type="ARBA" id="ARBA00022980"/>
    </source>
</evidence>
<reference evidence="3" key="2">
    <citation type="submission" date="2021-04" db="EMBL/GenBank/DDBJ databases">
        <authorList>
            <person name="Gilroy R."/>
        </authorList>
    </citation>
    <scope>NUCLEOTIDE SEQUENCE</scope>
    <source>
        <strain evidence="3">ChiBcec15-3976</strain>
    </source>
</reference>
<dbReference type="Proteomes" id="UP000823909">
    <property type="component" value="Unassembled WGS sequence"/>
</dbReference>
<dbReference type="GO" id="GO:0005840">
    <property type="term" value="C:ribosome"/>
    <property type="evidence" value="ECO:0007669"/>
    <property type="project" value="UniProtKB-KW"/>
</dbReference>
<organism evidence="3 4">
    <name type="scientific">Candidatus Mediterraneibacter quadrami</name>
    <dbReference type="NCBI Taxonomy" id="2838684"/>
    <lineage>
        <taxon>Bacteria</taxon>
        <taxon>Bacillati</taxon>
        <taxon>Bacillota</taxon>
        <taxon>Clostridia</taxon>
        <taxon>Lachnospirales</taxon>
        <taxon>Lachnospiraceae</taxon>
        <taxon>Mediterraneibacter</taxon>
    </lineage>
</organism>
<evidence type="ECO:0000313" key="3">
    <source>
        <dbReference type="EMBL" id="HJD42854.1"/>
    </source>
</evidence>
<dbReference type="CDD" id="cd06088">
    <property type="entry name" value="KOW_RPL14"/>
    <property type="match status" value="1"/>
</dbReference>
<evidence type="ECO:0000313" key="4">
    <source>
        <dbReference type="Proteomes" id="UP000823909"/>
    </source>
</evidence>
<protein>
    <submittedName>
        <fullName evidence="3">KOW domain-containing RNA-binding protein</fullName>
    </submittedName>
</protein>
<dbReference type="InterPro" id="IPR008991">
    <property type="entry name" value="Translation_prot_SH3-like_sf"/>
</dbReference>
<keyword evidence="2" id="KW-0687">Ribonucleoprotein</keyword>
<keyword evidence="1" id="KW-0689">Ribosomal protein</keyword>
<gene>
    <name evidence="3" type="ORF">H9910_07585</name>
</gene>
<comment type="caution">
    <text evidence="3">The sequence shown here is derived from an EMBL/GenBank/DDBJ whole genome shotgun (WGS) entry which is preliminary data.</text>
</comment>
<proteinExistence type="predicted"/>
<dbReference type="AlphaFoldDB" id="A0A9D2RF73"/>